<dbReference type="PROSITE" id="PS50005">
    <property type="entry name" value="TPR"/>
    <property type="match status" value="2"/>
</dbReference>
<gene>
    <name evidence="7" type="ORF">SAMN05192540_3836</name>
</gene>
<feature type="repeat" description="TPR" evidence="4">
    <location>
        <begin position="383"/>
        <end position="416"/>
    </location>
</feature>
<evidence type="ECO:0000256" key="3">
    <source>
        <dbReference type="ARBA" id="ARBA00023163"/>
    </source>
</evidence>
<sequence length="683" mass="78858">MPNPSSKKPNFIEQAEALILENLANEQFGVSELAEALHMSRSNLLRKIKKQTQLSASQFIRQVRLKEAMKLLKEDSSTVSEISYQVGFGSTSYFIKCFREQYGYSPGELGKGTVVVETEKVQTNFLKQYRWPFIASTSLVLILVAIMLFSKKDAINESKIEKSIAVLPFKNESSDSTNLYFVNGLMESALNNLQKIEDLRVISRTSVEKYRKTNKGIPEIAEELHVNYLVEGSGQRVGNQVLLNIQLINASTDTPIWVEQYSREVEDIFELQNDVAKKIADAIAAVVTPTELEQIEKKPTENLLAYDYYLQALDPYYSRSEEGLEKAISLFEKAIEQDPEFALAYANIAISYYLLEMSQIEKQYTEKINSFADKALLYDSKSAESLVAKAFYYIQTKEYQLALPHLNKALEYNPNSSLAVQMLAEFYSHMLPNTDKYLEYALKGVQLTVASDSITQSYTYLQLSNALVSSGFADEALKYINSSLDYNAENFYAPHLKAFILFAKDDNIERTRNLLIKEWKKDTTRLDILQDIGKLYYIEENYDSAYFYFKKFVETREANSLDIYLQENVKIALVYKEMGLDKEAEKLFNDFSEYCEGDQSIYRSVNLVWKYAYEGKINEAIEQLRIFSETENYLYWFLLIEDEPLIKPLKSHPDFEDIMQKIKDRFWKNQAELKISLNEEDLL</sequence>
<dbReference type="SUPFAM" id="SSF46689">
    <property type="entry name" value="Homeodomain-like"/>
    <property type="match status" value="1"/>
</dbReference>
<accession>A0A1H4UNQ3</accession>
<dbReference type="AlphaFoldDB" id="A0A1H4UNQ3"/>
<evidence type="ECO:0000256" key="5">
    <source>
        <dbReference type="SAM" id="Phobius"/>
    </source>
</evidence>
<evidence type="ECO:0000256" key="1">
    <source>
        <dbReference type="ARBA" id="ARBA00023015"/>
    </source>
</evidence>
<dbReference type="SUPFAM" id="SSF48452">
    <property type="entry name" value="TPR-like"/>
    <property type="match status" value="2"/>
</dbReference>
<keyword evidence="5" id="KW-0812">Transmembrane</keyword>
<dbReference type="SMART" id="SM00342">
    <property type="entry name" value="HTH_ARAC"/>
    <property type="match status" value="1"/>
</dbReference>
<dbReference type="InterPro" id="IPR019734">
    <property type="entry name" value="TPR_rpt"/>
</dbReference>
<keyword evidence="1" id="KW-0805">Transcription regulation</keyword>
<dbReference type="InterPro" id="IPR009057">
    <property type="entry name" value="Homeodomain-like_sf"/>
</dbReference>
<dbReference type="OrthoDB" id="9779074at2"/>
<dbReference type="Gene3D" id="1.25.40.10">
    <property type="entry name" value="Tetratricopeptide repeat domain"/>
    <property type="match status" value="2"/>
</dbReference>
<dbReference type="GO" id="GO:0043565">
    <property type="term" value="F:sequence-specific DNA binding"/>
    <property type="evidence" value="ECO:0007669"/>
    <property type="project" value="InterPro"/>
</dbReference>
<dbReference type="RefSeq" id="WP_074674508.1">
    <property type="nucleotide sequence ID" value="NZ_FNTB01000001.1"/>
</dbReference>
<evidence type="ECO:0000259" key="6">
    <source>
        <dbReference type="PROSITE" id="PS01124"/>
    </source>
</evidence>
<name>A0A1H4UNQ3_9FLAO</name>
<dbReference type="Pfam" id="PF12833">
    <property type="entry name" value="HTH_18"/>
    <property type="match status" value="1"/>
</dbReference>
<keyword evidence="2" id="KW-0238">DNA-binding</keyword>
<dbReference type="PRINTS" id="PR00032">
    <property type="entry name" value="HTHARAC"/>
</dbReference>
<keyword evidence="4" id="KW-0802">TPR repeat</keyword>
<evidence type="ECO:0000256" key="2">
    <source>
        <dbReference type="ARBA" id="ARBA00023125"/>
    </source>
</evidence>
<evidence type="ECO:0000313" key="7">
    <source>
        <dbReference type="EMBL" id="SEC69764.1"/>
    </source>
</evidence>
<dbReference type="InterPro" id="IPR018060">
    <property type="entry name" value="HTH_AraC"/>
</dbReference>
<dbReference type="PROSITE" id="PS00041">
    <property type="entry name" value="HTH_ARAC_FAMILY_1"/>
    <property type="match status" value="1"/>
</dbReference>
<dbReference type="PANTHER" id="PTHR43280:SF2">
    <property type="entry name" value="HTH-TYPE TRANSCRIPTIONAL REGULATOR EXSA"/>
    <property type="match status" value="1"/>
</dbReference>
<dbReference type="EMBL" id="FNTB01000001">
    <property type="protein sequence ID" value="SEC69764.1"/>
    <property type="molecule type" value="Genomic_DNA"/>
</dbReference>
<keyword evidence="5" id="KW-1133">Transmembrane helix</keyword>
<dbReference type="Gene3D" id="3.40.50.10070">
    <property type="entry name" value="TolB, N-terminal domain"/>
    <property type="match status" value="1"/>
</dbReference>
<evidence type="ECO:0000256" key="4">
    <source>
        <dbReference type="PROSITE-ProRule" id="PRU00339"/>
    </source>
</evidence>
<feature type="domain" description="HTH araC/xylS-type" evidence="6">
    <location>
        <begin position="13"/>
        <end position="112"/>
    </location>
</feature>
<protein>
    <submittedName>
        <fullName evidence="7">TolB amino-terminal domain-containing protein</fullName>
    </submittedName>
</protein>
<dbReference type="InterPro" id="IPR020449">
    <property type="entry name" value="Tscrpt_reg_AraC-type_HTH"/>
</dbReference>
<dbReference type="PANTHER" id="PTHR43280">
    <property type="entry name" value="ARAC-FAMILY TRANSCRIPTIONAL REGULATOR"/>
    <property type="match status" value="1"/>
</dbReference>
<dbReference type="InterPro" id="IPR011990">
    <property type="entry name" value="TPR-like_helical_dom_sf"/>
</dbReference>
<feature type="transmembrane region" description="Helical" evidence="5">
    <location>
        <begin position="129"/>
        <end position="149"/>
    </location>
</feature>
<dbReference type="GO" id="GO:0003700">
    <property type="term" value="F:DNA-binding transcription factor activity"/>
    <property type="evidence" value="ECO:0007669"/>
    <property type="project" value="InterPro"/>
</dbReference>
<proteinExistence type="predicted"/>
<dbReference type="InterPro" id="IPR018062">
    <property type="entry name" value="HTH_AraC-typ_CS"/>
</dbReference>
<organism evidence="7 8">
    <name type="scientific">Maribacter dokdonensis</name>
    <dbReference type="NCBI Taxonomy" id="320912"/>
    <lineage>
        <taxon>Bacteria</taxon>
        <taxon>Pseudomonadati</taxon>
        <taxon>Bacteroidota</taxon>
        <taxon>Flavobacteriia</taxon>
        <taxon>Flavobacteriales</taxon>
        <taxon>Flavobacteriaceae</taxon>
        <taxon>Maribacter</taxon>
    </lineage>
</organism>
<keyword evidence="3" id="KW-0804">Transcription</keyword>
<evidence type="ECO:0000313" key="8">
    <source>
        <dbReference type="Proteomes" id="UP000183038"/>
    </source>
</evidence>
<dbReference type="Pfam" id="PF13181">
    <property type="entry name" value="TPR_8"/>
    <property type="match status" value="1"/>
</dbReference>
<reference evidence="7 8" key="1">
    <citation type="submission" date="2016-10" db="EMBL/GenBank/DDBJ databases">
        <authorList>
            <person name="de Groot N.N."/>
        </authorList>
    </citation>
    <scope>NUCLEOTIDE SEQUENCE [LARGE SCALE GENOMIC DNA]</scope>
    <source>
        <strain evidence="7 8">MAR_2009_71</strain>
    </source>
</reference>
<feature type="repeat" description="TPR" evidence="4">
    <location>
        <begin position="526"/>
        <end position="559"/>
    </location>
</feature>
<dbReference type="Gene3D" id="1.10.10.60">
    <property type="entry name" value="Homeodomain-like"/>
    <property type="match status" value="2"/>
</dbReference>
<dbReference type="SMART" id="SM00028">
    <property type="entry name" value="TPR"/>
    <property type="match status" value="4"/>
</dbReference>
<dbReference type="PROSITE" id="PS01124">
    <property type="entry name" value="HTH_ARAC_FAMILY_2"/>
    <property type="match status" value="1"/>
</dbReference>
<keyword evidence="5" id="KW-0472">Membrane</keyword>
<dbReference type="Proteomes" id="UP000183038">
    <property type="component" value="Unassembled WGS sequence"/>
</dbReference>